<dbReference type="KEGG" id="vg:77954855"/>
<keyword evidence="2" id="KW-1185">Reference proteome</keyword>
<protein>
    <submittedName>
        <fullName evidence="1">Uncharacterized protein</fullName>
    </submittedName>
</protein>
<gene>
    <name evidence="1" type="primary">39</name>
    <name evidence="1" type="ORF">SEA_TWEETY19_39</name>
</gene>
<reference evidence="2" key="1">
    <citation type="submission" date="2020-08" db="EMBL/GenBank/DDBJ databases">
        <authorList>
            <person name="Hillin M.J."/>
            <person name="Beth T.W."/>
            <person name="Collman T.N."/>
            <person name="Davis R.E."/>
            <person name="Dobesh B.I."/>
            <person name="Johnson A.L."/>
            <person name="Lewis B.M."/>
            <person name="Suarez T.R."/>
            <person name="Villa E.C."/>
            <person name="Walker J.R."/>
            <person name="Labonte J.M."/>
            <person name="Butela K.A."/>
            <person name="Garlena R.A."/>
            <person name="Russell D.A."/>
            <person name="Pope W.H."/>
            <person name="Jacobs-Sera D."/>
            <person name="Hatfull G.F."/>
        </authorList>
    </citation>
    <scope>NUCLEOTIDE SEQUENCE [LARGE SCALE GENOMIC DNA]</scope>
</reference>
<evidence type="ECO:0000313" key="1">
    <source>
        <dbReference type="EMBL" id="QNO12699.1"/>
    </source>
</evidence>
<dbReference type="GeneID" id="77954855"/>
<evidence type="ECO:0000313" key="2">
    <source>
        <dbReference type="Proteomes" id="UP000516204"/>
    </source>
</evidence>
<dbReference type="Proteomes" id="UP000516204">
    <property type="component" value="Segment"/>
</dbReference>
<dbReference type="EMBL" id="MT897906">
    <property type="protein sequence ID" value="QNO12699.1"/>
    <property type="molecule type" value="Genomic_DNA"/>
</dbReference>
<organism evidence="1 2">
    <name type="scientific">Arthrobacter phage Tweety19</name>
    <dbReference type="NCBI Taxonomy" id="2768133"/>
    <lineage>
        <taxon>Viruses</taxon>
        <taxon>Duplodnaviria</taxon>
        <taxon>Heunggongvirae</taxon>
        <taxon>Uroviricota</taxon>
        <taxon>Caudoviricetes</taxon>
        <taxon>Casidaviridae</taxon>
        <taxon>Galvastonvirus</taxon>
        <taxon>Galvastonvirus tweety19</taxon>
    </lineage>
</organism>
<accession>A0A7G9W236</accession>
<dbReference type="RefSeq" id="YP_010678430.1">
    <property type="nucleotide sequence ID" value="NC_071035.1"/>
</dbReference>
<sequence length="54" mass="6493">MDLWNTPIFAELRASYPELEWAQEYEVLRTWDGAELRMIPTSRLYTYPLAELQD</sequence>
<name>A0A7G9W236_9CAUD</name>
<proteinExistence type="predicted"/>